<name>A0A1G9E5Y5_9BACL</name>
<feature type="transmembrane region" description="Helical" evidence="1">
    <location>
        <begin position="45"/>
        <end position="63"/>
    </location>
</feature>
<feature type="transmembrane region" description="Helical" evidence="1">
    <location>
        <begin position="7"/>
        <end position="25"/>
    </location>
</feature>
<dbReference type="Proteomes" id="UP000199008">
    <property type="component" value="Unassembled WGS sequence"/>
</dbReference>
<keyword evidence="1" id="KW-0812">Transmembrane</keyword>
<dbReference type="EMBL" id="FNFY01000007">
    <property type="protein sequence ID" value="SDK71510.1"/>
    <property type="molecule type" value="Genomic_DNA"/>
</dbReference>
<dbReference type="AlphaFoldDB" id="A0A1G9E5Y5"/>
<evidence type="ECO:0000313" key="2">
    <source>
        <dbReference type="EMBL" id="SDK71510.1"/>
    </source>
</evidence>
<evidence type="ECO:0000313" key="3">
    <source>
        <dbReference type="Proteomes" id="UP000199008"/>
    </source>
</evidence>
<evidence type="ECO:0000256" key="1">
    <source>
        <dbReference type="SAM" id="Phobius"/>
    </source>
</evidence>
<sequence>MRTKKFLILFGLGMLTGILLLTFMRTLGLPTFETFLTAVFGEDNIWAQVFSALLILLILISMFKMMKKTDLTS</sequence>
<reference evidence="3" key="1">
    <citation type="submission" date="2016-10" db="EMBL/GenBank/DDBJ databases">
        <authorList>
            <person name="Varghese N."/>
            <person name="Submissions S."/>
        </authorList>
    </citation>
    <scope>NUCLEOTIDE SEQUENCE [LARGE SCALE GENOMIC DNA]</scope>
    <source>
        <strain evidence="3">CGMCC 1.8895</strain>
    </source>
</reference>
<accession>A0A1G9E5Y5</accession>
<keyword evidence="3" id="KW-1185">Reference proteome</keyword>
<proteinExistence type="predicted"/>
<gene>
    <name evidence="2" type="ORF">SAMN05216216_107108</name>
</gene>
<dbReference type="RefSeq" id="WP_092985735.1">
    <property type="nucleotide sequence ID" value="NZ_FNFY01000007.1"/>
</dbReference>
<keyword evidence="1" id="KW-0472">Membrane</keyword>
<protein>
    <submittedName>
        <fullName evidence="2">Uncharacterized protein</fullName>
    </submittedName>
</protein>
<organism evidence="2 3">
    <name type="scientific">Lacicoccus qingdaonensis</name>
    <dbReference type="NCBI Taxonomy" id="576118"/>
    <lineage>
        <taxon>Bacteria</taxon>
        <taxon>Bacillati</taxon>
        <taxon>Bacillota</taxon>
        <taxon>Bacilli</taxon>
        <taxon>Bacillales</taxon>
        <taxon>Salinicoccaceae</taxon>
        <taxon>Lacicoccus</taxon>
    </lineage>
</organism>
<keyword evidence="1" id="KW-1133">Transmembrane helix</keyword>